<dbReference type="EMBL" id="FP929061">
    <property type="protein sequence ID" value="CBL38409.1"/>
    <property type="molecule type" value="Genomic_DNA"/>
</dbReference>
<dbReference type="AlphaFoldDB" id="D4N0L4"/>
<evidence type="ECO:0000313" key="2">
    <source>
        <dbReference type="Proteomes" id="UP000008960"/>
    </source>
</evidence>
<sequence length="96" mass="11329">MIKKLKEKLFDRFTVKCRHIVMNKEDVMNTLEFINSIGLCDVGIGNCGWDDERKWFIDFDASDMKWIAVRDGLNVNRIWNWNDIPEKAIGKIYSTD</sequence>
<organism evidence="1 2">
    <name type="scientific">Anaerostipes hadrus</name>
    <dbReference type="NCBI Taxonomy" id="649756"/>
    <lineage>
        <taxon>Bacteria</taxon>
        <taxon>Bacillati</taxon>
        <taxon>Bacillota</taxon>
        <taxon>Clostridia</taxon>
        <taxon>Lachnospirales</taxon>
        <taxon>Lachnospiraceae</taxon>
        <taxon>Anaerostipes</taxon>
    </lineage>
</organism>
<protein>
    <submittedName>
        <fullName evidence="1">Uncharacterized protein</fullName>
    </submittedName>
</protein>
<dbReference type="Proteomes" id="UP000008960">
    <property type="component" value="Chromosome"/>
</dbReference>
<proteinExistence type="predicted"/>
<evidence type="ECO:0000313" key="1">
    <source>
        <dbReference type="EMBL" id="CBL38409.1"/>
    </source>
</evidence>
<name>D4N0L4_ANAHA</name>
<dbReference type="RefSeq" id="WP_008390937.1">
    <property type="nucleotide sequence ID" value="NC_021016.1"/>
</dbReference>
<gene>
    <name evidence="1" type="ORF">CL2_14630</name>
</gene>
<reference evidence="1 2" key="2">
    <citation type="submission" date="2010-03" db="EMBL/GenBank/DDBJ databases">
        <authorList>
            <person name="Pajon A."/>
        </authorList>
    </citation>
    <scope>NUCLEOTIDE SEQUENCE [LARGE SCALE GENOMIC DNA]</scope>
    <source>
        <strain evidence="1 2">SSC/2</strain>
    </source>
</reference>
<dbReference type="KEGG" id="bprl:CL2_14630"/>
<accession>D4N0L4</accession>
<dbReference type="PATRIC" id="fig|245018.3.peg.1764"/>
<reference evidence="1 2" key="1">
    <citation type="submission" date="2010-03" db="EMBL/GenBank/DDBJ databases">
        <title>The genome sequence of Clostridiales sp. SSC/2.</title>
        <authorList>
            <consortium name="metaHIT consortium -- http://www.metahit.eu/"/>
            <person name="Pajon A."/>
            <person name="Turner K."/>
            <person name="Parkhill J."/>
            <person name="Duncan S."/>
            <person name="Flint H."/>
        </authorList>
    </citation>
    <scope>NUCLEOTIDE SEQUENCE [LARGE SCALE GENOMIC DNA]</scope>
    <source>
        <strain evidence="1 2">SSC/2</strain>
    </source>
</reference>